<name>A0ABY6A7N6_9BURK</name>
<sequence>MQAFVLDRYGKKSRLRLAHVDKPQPREDEVLVEVHAAGVNPLDAKIRSGEFKRILPYPLPLILGHDIAGEVVEVGSRVQKFKRGDAVYARLDDLHIGGFAQWVAVKEASLAHKPQGITMEEAASIPLVGLTAWQALVDKAALRPGQKVFIQAGAGGVGSFAIQLAKHLGATVATTASAANAAFVKGLGADTVIDYRAQKFEDVLHGYDVVLHSQPRQALGASLRVLRSGGQLISLSGPPDPDFGKAIAAPRLLTWVMRWLSAGIRAKAKERGVGYSFLFMQASSEQLREIAALIESGAVRPVVDRVFPFECTPEALAYVEAGHAKGKVVIKRP</sequence>
<dbReference type="InterPro" id="IPR011032">
    <property type="entry name" value="GroES-like_sf"/>
</dbReference>
<evidence type="ECO:0000313" key="3">
    <source>
        <dbReference type="Proteomes" id="UP001058290"/>
    </source>
</evidence>
<dbReference type="Proteomes" id="UP001058290">
    <property type="component" value="Chromosome"/>
</dbReference>
<keyword evidence="3" id="KW-1185">Reference proteome</keyword>
<feature type="domain" description="Enoyl reductase (ER)" evidence="1">
    <location>
        <begin position="10"/>
        <end position="330"/>
    </location>
</feature>
<dbReference type="InterPro" id="IPR013154">
    <property type="entry name" value="ADH-like_N"/>
</dbReference>
<dbReference type="InterPro" id="IPR020843">
    <property type="entry name" value="ER"/>
</dbReference>
<dbReference type="CDD" id="cd05289">
    <property type="entry name" value="MDR_like_2"/>
    <property type="match status" value="1"/>
</dbReference>
<protein>
    <submittedName>
        <fullName evidence="2">NADP-dependent oxidoreductase</fullName>
    </submittedName>
</protein>
<dbReference type="PANTHER" id="PTHR11695">
    <property type="entry name" value="ALCOHOL DEHYDROGENASE RELATED"/>
    <property type="match status" value="1"/>
</dbReference>
<accession>A0ABY6A7N6</accession>
<evidence type="ECO:0000259" key="1">
    <source>
        <dbReference type="SMART" id="SM00829"/>
    </source>
</evidence>
<dbReference type="RefSeq" id="WP_260720325.1">
    <property type="nucleotide sequence ID" value="NZ_CP104377.1"/>
</dbReference>
<dbReference type="InterPro" id="IPR036291">
    <property type="entry name" value="NAD(P)-bd_dom_sf"/>
</dbReference>
<dbReference type="InterPro" id="IPR050700">
    <property type="entry name" value="YIM1/Zinc_Alcohol_DH_Fams"/>
</dbReference>
<dbReference type="Gene3D" id="3.90.180.10">
    <property type="entry name" value="Medium-chain alcohol dehydrogenases, catalytic domain"/>
    <property type="match status" value="1"/>
</dbReference>
<dbReference type="SUPFAM" id="SSF51735">
    <property type="entry name" value="NAD(P)-binding Rossmann-fold domains"/>
    <property type="match status" value="1"/>
</dbReference>
<dbReference type="Gene3D" id="3.40.50.720">
    <property type="entry name" value="NAD(P)-binding Rossmann-like Domain"/>
    <property type="match status" value="1"/>
</dbReference>
<dbReference type="Pfam" id="PF08240">
    <property type="entry name" value="ADH_N"/>
    <property type="match status" value="1"/>
</dbReference>
<dbReference type="SMART" id="SM00829">
    <property type="entry name" value="PKS_ER"/>
    <property type="match status" value="1"/>
</dbReference>
<dbReference type="Pfam" id="PF13602">
    <property type="entry name" value="ADH_zinc_N_2"/>
    <property type="match status" value="1"/>
</dbReference>
<reference evidence="2" key="1">
    <citation type="submission" date="2022-09" db="EMBL/GenBank/DDBJ databases">
        <title>Bacterial diversity in gut of crayfish and pufferfish.</title>
        <authorList>
            <person name="Huang Y."/>
        </authorList>
    </citation>
    <scope>NUCLEOTIDE SEQUENCE</scope>
    <source>
        <strain evidence="2">PR12</strain>
    </source>
</reference>
<proteinExistence type="predicted"/>
<dbReference type="EMBL" id="CP104377">
    <property type="protein sequence ID" value="UXC20911.1"/>
    <property type="molecule type" value="Genomic_DNA"/>
</dbReference>
<organism evidence="2 3">
    <name type="scientific">Comamonas squillarum</name>
    <dbReference type="NCBI Taxonomy" id="2977320"/>
    <lineage>
        <taxon>Bacteria</taxon>
        <taxon>Pseudomonadati</taxon>
        <taxon>Pseudomonadota</taxon>
        <taxon>Betaproteobacteria</taxon>
        <taxon>Burkholderiales</taxon>
        <taxon>Comamonadaceae</taxon>
        <taxon>Comamonas</taxon>
    </lineage>
</organism>
<gene>
    <name evidence="2" type="ORF">N4T19_19285</name>
</gene>
<dbReference type="SUPFAM" id="SSF50129">
    <property type="entry name" value="GroES-like"/>
    <property type="match status" value="1"/>
</dbReference>
<evidence type="ECO:0000313" key="2">
    <source>
        <dbReference type="EMBL" id="UXC20911.1"/>
    </source>
</evidence>
<dbReference type="PANTHER" id="PTHR11695:SF294">
    <property type="entry name" value="RETICULON-4-INTERACTING PROTEIN 1, MITOCHONDRIAL"/>
    <property type="match status" value="1"/>
</dbReference>